<gene>
    <name evidence="6" type="ORF">DJ70_12395</name>
</gene>
<dbReference type="AlphaFoldDB" id="A0A256IGE0"/>
<dbReference type="GO" id="GO:0003700">
    <property type="term" value="F:DNA-binding transcription factor activity"/>
    <property type="evidence" value="ECO:0007669"/>
    <property type="project" value="TreeGrafter"/>
</dbReference>
<dbReference type="PANTHER" id="PTHR30136">
    <property type="entry name" value="HELIX-TURN-HELIX TRANSCRIPTIONAL REGULATOR, ICLR FAMILY"/>
    <property type="match status" value="1"/>
</dbReference>
<dbReference type="SUPFAM" id="SSF55781">
    <property type="entry name" value="GAF domain-like"/>
    <property type="match status" value="1"/>
</dbReference>
<evidence type="ECO:0000256" key="2">
    <source>
        <dbReference type="ARBA" id="ARBA00023125"/>
    </source>
</evidence>
<organism evidence="6 7">
    <name type="scientific">Halorubrum halodurans</name>
    <dbReference type="NCBI Taxonomy" id="1383851"/>
    <lineage>
        <taxon>Archaea</taxon>
        <taxon>Methanobacteriati</taxon>
        <taxon>Methanobacteriota</taxon>
        <taxon>Stenosarchaea group</taxon>
        <taxon>Halobacteria</taxon>
        <taxon>Halobacteriales</taxon>
        <taxon>Haloferacaceae</taxon>
        <taxon>Halorubrum</taxon>
    </lineage>
</organism>
<feature type="domain" description="HTH iclR-type" evidence="4">
    <location>
        <begin position="8"/>
        <end position="67"/>
    </location>
</feature>
<dbReference type="Proteomes" id="UP000216308">
    <property type="component" value="Unassembled WGS sequence"/>
</dbReference>
<keyword evidence="3" id="KW-0804">Transcription</keyword>
<dbReference type="GO" id="GO:0045892">
    <property type="term" value="P:negative regulation of DNA-templated transcription"/>
    <property type="evidence" value="ECO:0007669"/>
    <property type="project" value="TreeGrafter"/>
</dbReference>
<dbReference type="InterPro" id="IPR036388">
    <property type="entry name" value="WH-like_DNA-bd_sf"/>
</dbReference>
<dbReference type="PROSITE" id="PS51078">
    <property type="entry name" value="ICLR_ED"/>
    <property type="match status" value="1"/>
</dbReference>
<dbReference type="EMBL" id="NHPJ01000107">
    <property type="protein sequence ID" value="OYR55212.1"/>
    <property type="molecule type" value="Genomic_DNA"/>
</dbReference>
<dbReference type="SMART" id="SM00346">
    <property type="entry name" value="HTH_ICLR"/>
    <property type="match status" value="1"/>
</dbReference>
<evidence type="ECO:0000313" key="7">
    <source>
        <dbReference type="Proteomes" id="UP000216308"/>
    </source>
</evidence>
<proteinExistence type="predicted"/>
<dbReference type="InterPro" id="IPR029016">
    <property type="entry name" value="GAF-like_dom_sf"/>
</dbReference>
<protein>
    <recommendedName>
        <fullName evidence="8">IclR family transcriptional regulator</fullName>
    </recommendedName>
</protein>
<dbReference type="RefSeq" id="WP_094533478.1">
    <property type="nucleotide sequence ID" value="NZ_NHPJ01000107.1"/>
</dbReference>
<evidence type="ECO:0000259" key="5">
    <source>
        <dbReference type="PROSITE" id="PS51078"/>
    </source>
</evidence>
<dbReference type="InterPro" id="IPR014757">
    <property type="entry name" value="Tscrpt_reg_IclR_C"/>
</dbReference>
<evidence type="ECO:0008006" key="8">
    <source>
        <dbReference type="Google" id="ProtNLM"/>
    </source>
</evidence>
<feature type="domain" description="IclR-ED" evidence="5">
    <location>
        <begin position="68"/>
        <end position="250"/>
    </location>
</feature>
<evidence type="ECO:0000313" key="6">
    <source>
        <dbReference type="EMBL" id="OYR55212.1"/>
    </source>
</evidence>
<comment type="caution">
    <text evidence="6">The sequence shown here is derived from an EMBL/GenBank/DDBJ whole genome shotgun (WGS) entry which is preliminary data.</text>
</comment>
<keyword evidence="7" id="KW-1185">Reference proteome</keyword>
<reference evidence="6 7" key="1">
    <citation type="journal article" date="2014" name="Front. Microbiol.">
        <title>Population and genomic analysis of the genus Halorubrum.</title>
        <authorList>
            <person name="Fullmer M.S."/>
            <person name="Soucy S.M."/>
            <person name="Swithers K.S."/>
            <person name="Makkay A.M."/>
            <person name="Wheeler R."/>
            <person name="Ventosa A."/>
            <person name="Gogarten J.P."/>
            <person name="Papke R.T."/>
        </authorList>
    </citation>
    <scope>NUCLEOTIDE SEQUENCE [LARGE SCALE GENOMIC DNA]</scope>
    <source>
        <strain evidence="6 7">Cb34</strain>
    </source>
</reference>
<accession>A0A256IGE0</accession>
<dbReference type="PROSITE" id="PS51077">
    <property type="entry name" value="HTH_ICLR"/>
    <property type="match status" value="1"/>
</dbReference>
<name>A0A256IGE0_9EURY</name>
<keyword evidence="2" id="KW-0238">DNA-binding</keyword>
<dbReference type="Pfam" id="PF01614">
    <property type="entry name" value="IclR_C"/>
    <property type="match status" value="1"/>
</dbReference>
<dbReference type="PANTHER" id="PTHR30136:SF35">
    <property type="entry name" value="HTH-TYPE TRANSCRIPTIONAL REGULATOR RV1719"/>
    <property type="match status" value="1"/>
</dbReference>
<evidence type="ECO:0000256" key="1">
    <source>
        <dbReference type="ARBA" id="ARBA00023015"/>
    </source>
</evidence>
<dbReference type="Gene3D" id="1.10.10.10">
    <property type="entry name" value="Winged helix-like DNA-binding domain superfamily/Winged helix DNA-binding domain"/>
    <property type="match status" value="1"/>
</dbReference>
<dbReference type="InterPro" id="IPR036390">
    <property type="entry name" value="WH_DNA-bd_sf"/>
</dbReference>
<dbReference type="OrthoDB" id="14763at2157"/>
<dbReference type="Gene3D" id="3.30.450.40">
    <property type="match status" value="1"/>
</dbReference>
<keyword evidence="1" id="KW-0805">Transcription regulation</keyword>
<dbReference type="InterPro" id="IPR005471">
    <property type="entry name" value="Tscrpt_reg_IclR_N"/>
</dbReference>
<dbReference type="InterPro" id="IPR050707">
    <property type="entry name" value="HTH_MetabolicPath_Reg"/>
</dbReference>
<dbReference type="SUPFAM" id="SSF46785">
    <property type="entry name" value="Winged helix' DNA-binding domain"/>
    <property type="match status" value="1"/>
</dbReference>
<evidence type="ECO:0000256" key="3">
    <source>
        <dbReference type="ARBA" id="ARBA00023163"/>
    </source>
</evidence>
<evidence type="ECO:0000259" key="4">
    <source>
        <dbReference type="PROSITE" id="PS51077"/>
    </source>
</evidence>
<dbReference type="Pfam" id="PF09339">
    <property type="entry name" value="HTH_IclR"/>
    <property type="match status" value="1"/>
</dbReference>
<sequence>MTRSDRGVRATTISLSILDYVACEDGVTLTEIANELDIANSTAHNHLSTLLDHRILSKDGRKYHLGVRLFHFGECARTYDPVYDLARQTIWDLAKTTNSEADFLVEDGGRMISLYDVMENNEETDFNVGEYYYMHSSATGKATLATLPEEQIHEILDNWGMPKQTENTITNREKLFEELEEIREQGYAINNQEITEGLYSVGTVVREPTGDPLGGISIGGPTYRLSQDTIDQTVRPLLDAVELLESRIEAVRTDP</sequence>
<dbReference type="GO" id="GO:0003677">
    <property type="term" value="F:DNA binding"/>
    <property type="evidence" value="ECO:0007669"/>
    <property type="project" value="UniProtKB-KW"/>
</dbReference>